<dbReference type="Proteomes" id="UP000728032">
    <property type="component" value="Unassembled WGS sequence"/>
</dbReference>
<dbReference type="OrthoDB" id="6430253at2759"/>
<feature type="compositionally biased region" description="Low complexity" evidence="1">
    <location>
        <begin position="84"/>
        <end position="110"/>
    </location>
</feature>
<feature type="compositionally biased region" description="Low complexity" evidence="1">
    <location>
        <begin position="23"/>
        <end position="34"/>
    </location>
</feature>
<keyword evidence="3" id="KW-1185">Reference proteome</keyword>
<evidence type="ECO:0000313" key="3">
    <source>
        <dbReference type="Proteomes" id="UP000728032"/>
    </source>
</evidence>
<feature type="non-terminal residue" evidence="2">
    <location>
        <position position="154"/>
    </location>
</feature>
<dbReference type="AlphaFoldDB" id="A0A7R9MLP0"/>
<organism evidence="2">
    <name type="scientific">Oppiella nova</name>
    <dbReference type="NCBI Taxonomy" id="334625"/>
    <lineage>
        <taxon>Eukaryota</taxon>
        <taxon>Metazoa</taxon>
        <taxon>Ecdysozoa</taxon>
        <taxon>Arthropoda</taxon>
        <taxon>Chelicerata</taxon>
        <taxon>Arachnida</taxon>
        <taxon>Acari</taxon>
        <taxon>Acariformes</taxon>
        <taxon>Sarcoptiformes</taxon>
        <taxon>Oribatida</taxon>
        <taxon>Brachypylina</taxon>
        <taxon>Oppioidea</taxon>
        <taxon>Oppiidae</taxon>
        <taxon>Oppiella</taxon>
    </lineage>
</organism>
<evidence type="ECO:0000256" key="1">
    <source>
        <dbReference type="SAM" id="MobiDB-lite"/>
    </source>
</evidence>
<dbReference type="EMBL" id="OC938224">
    <property type="protein sequence ID" value="CAD7661358.1"/>
    <property type="molecule type" value="Genomic_DNA"/>
</dbReference>
<feature type="non-terminal residue" evidence="2">
    <location>
        <position position="1"/>
    </location>
</feature>
<proteinExistence type="predicted"/>
<name>A0A7R9MLP0_9ACAR</name>
<gene>
    <name evidence="2" type="ORF">ONB1V03_LOCUS17919</name>
</gene>
<sequence length="154" mass="16226">AIELARKCTVSADSLLLHTGVLSDESGASGVSGEESTDIRSASTLKPSLSYIPGQRRISGSISSDHIHQPSKSEQTKSRRSVSPKPLTTRKTTTPEPEPSAPGTSASTSSARRRKGSMAFVSSGKIAKLLRRTHSAGCSKDVPSYALFLSEKPS</sequence>
<accession>A0A7R9MLP0</accession>
<reference evidence="2" key="1">
    <citation type="submission" date="2020-11" db="EMBL/GenBank/DDBJ databases">
        <authorList>
            <person name="Tran Van P."/>
        </authorList>
    </citation>
    <scope>NUCLEOTIDE SEQUENCE</scope>
</reference>
<protein>
    <submittedName>
        <fullName evidence="2">Uncharacterized protein</fullName>
    </submittedName>
</protein>
<feature type="region of interest" description="Disordered" evidence="1">
    <location>
        <begin position="21"/>
        <end position="121"/>
    </location>
</feature>
<dbReference type="EMBL" id="CAJPVJ010023399">
    <property type="protein sequence ID" value="CAG2178494.1"/>
    <property type="molecule type" value="Genomic_DNA"/>
</dbReference>
<evidence type="ECO:0000313" key="2">
    <source>
        <dbReference type="EMBL" id="CAD7661358.1"/>
    </source>
</evidence>